<dbReference type="EMBL" id="WKFB01000098">
    <property type="protein sequence ID" value="KAF6735982.1"/>
    <property type="molecule type" value="Genomic_DNA"/>
</dbReference>
<proteinExistence type="predicted"/>
<dbReference type="AlphaFoldDB" id="A0A834KX23"/>
<gene>
    <name evidence="1" type="ORF">FQA47_020260</name>
</gene>
<dbReference type="Proteomes" id="UP000646548">
    <property type="component" value="Unassembled WGS sequence"/>
</dbReference>
<organism evidence="1 2">
    <name type="scientific">Oryzias melastigma</name>
    <name type="common">Marine medaka</name>
    <dbReference type="NCBI Taxonomy" id="30732"/>
    <lineage>
        <taxon>Eukaryota</taxon>
        <taxon>Metazoa</taxon>
        <taxon>Chordata</taxon>
        <taxon>Craniata</taxon>
        <taxon>Vertebrata</taxon>
        <taxon>Euteleostomi</taxon>
        <taxon>Actinopterygii</taxon>
        <taxon>Neopterygii</taxon>
        <taxon>Teleostei</taxon>
        <taxon>Neoteleostei</taxon>
        <taxon>Acanthomorphata</taxon>
        <taxon>Ovalentaria</taxon>
        <taxon>Atherinomorphae</taxon>
        <taxon>Beloniformes</taxon>
        <taxon>Adrianichthyidae</taxon>
        <taxon>Oryziinae</taxon>
        <taxon>Oryzias</taxon>
    </lineage>
</organism>
<name>A0A834KX23_ORYME</name>
<reference evidence="1" key="1">
    <citation type="journal article" name="BMC Genomics">
        <title>Long-read sequencing and de novo genome assembly of marine medaka (Oryzias melastigma).</title>
        <authorList>
            <person name="Liang P."/>
            <person name="Saqib H.S.A."/>
            <person name="Ni X."/>
            <person name="Shen Y."/>
        </authorList>
    </citation>
    <scope>NUCLEOTIDE SEQUENCE</scope>
    <source>
        <strain evidence="1">Bigg-433</strain>
    </source>
</reference>
<comment type="caution">
    <text evidence="1">The sequence shown here is derived from an EMBL/GenBank/DDBJ whole genome shotgun (WGS) entry which is preliminary data.</text>
</comment>
<protein>
    <submittedName>
        <fullName evidence="1">Uncharacterized protein</fullName>
    </submittedName>
</protein>
<accession>A0A834KX23</accession>
<evidence type="ECO:0000313" key="1">
    <source>
        <dbReference type="EMBL" id="KAF6735982.1"/>
    </source>
</evidence>
<evidence type="ECO:0000313" key="2">
    <source>
        <dbReference type="Proteomes" id="UP000646548"/>
    </source>
</evidence>
<sequence length="105" mass="12461">MLQKMKFTTSSNLLQPRQDDFFLPSLCWSRSDPRCEQRFRLSAWLLLQRVMITSLDSCCSSSCWTFRDQDCSCTLEVSALELLQEELLESSVSEQCYKNRFLEWR</sequence>